<comment type="caution">
    <text evidence="1">The sequence shown here is derived from an EMBL/GenBank/DDBJ whole genome shotgun (WGS) entry which is preliminary data.</text>
</comment>
<gene>
    <name evidence="2" type="ORF">MGSAQ_000205</name>
    <name evidence="1" type="ORF">MGSAQ_000213</name>
</gene>
<evidence type="ECO:0000313" key="2">
    <source>
        <dbReference type="EMBL" id="KTF08299.1"/>
    </source>
</evidence>
<reference evidence="1" key="1">
    <citation type="submission" date="2013-11" db="EMBL/GenBank/DDBJ databases">
        <title>Microbial diversity, functional groups and degradation webs in Northern and Southern Mediterranean and Red Sea marine crude oil polluted sites.</title>
        <authorList>
            <person name="Daffonchio D."/>
            <person name="Mapelli F."/>
            <person name="Ferrer M."/>
            <person name="Richter M."/>
            <person name="Cherif A."/>
            <person name="Malkawi H.I."/>
            <person name="Yakimov M.M."/>
            <person name="Abdel-Fattah Y.R."/>
            <person name="Blaghen M."/>
            <person name="Golyshin P.N."/>
            <person name="Kalogerakis N."/>
            <person name="Boon N."/>
            <person name="Magagnini M."/>
            <person name="Fava F."/>
        </authorList>
    </citation>
    <scope>NUCLEOTIDE SEQUENCE</scope>
</reference>
<proteinExistence type="predicted"/>
<dbReference type="EMBL" id="AYSL01000042">
    <property type="protein sequence ID" value="KTF08291.1"/>
    <property type="molecule type" value="Genomic_DNA"/>
</dbReference>
<dbReference type="EMBL" id="AYSL01000039">
    <property type="protein sequence ID" value="KTF08299.1"/>
    <property type="molecule type" value="Genomic_DNA"/>
</dbReference>
<evidence type="ECO:0000313" key="1">
    <source>
        <dbReference type="EMBL" id="KTF08291.1"/>
    </source>
</evidence>
<organism evidence="1">
    <name type="scientific">marine sediment metagenome</name>
    <dbReference type="NCBI Taxonomy" id="412755"/>
    <lineage>
        <taxon>unclassified sequences</taxon>
        <taxon>metagenomes</taxon>
        <taxon>ecological metagenomes</taxon>
    </lineage>
</organism>
<sequence>MAFFIGYQCIYTDLQYLYNACTQLILIRGQFTILEQGSNDGRQQAK</sequence>
<accession>A0A1B6NY16</accession>
<dbReference type="AlphaFoldDB" id="A0A1B6NY16"/>
<name>A0A1B6NY16_9ZZZZ</name>
<protein>
    <submittedName>
        <fullName evidence="1">Uncharacterized protein</fullName>
    </submittedName>
</protein>